<dbReference type="GO" id="GO:0016020">
    <property type="term" value="C:membrane"/>
    <property type="evidence" value="ECO:0007669"/>
    <property type="project" value="InterPro"/>
</dbReference>
<comment type="caution">
    <text evidence="7">The sequence shown here is derived from an EMBL/GenBank/DDBJ whole genome shotgun (WGS) entry which is preliminary data.</text>
</comment>
<sequence>MRKRAASAVAALVRPASAAIGRLRYAQKFLLVGLVLLIPLAFTANAYIDVQGTQIASTVREQDGLRYLRSLIVLTGDVVQARRSAVSRGFEPPLSLASDMARVDEIDRDTARTLGLHEDWAAARRLVVAATETDDGTKAERFAAYKAACDALLVLIVTLGDRSGLIYDPDPDSSYIATALQDWLPSLCDVSGRIADLMELSAQDTQVDELQVFMELGKYYGMVSGTRERIAHAADAIAATAEDEQIIEDFRQQSRALSGVTLAMGDRLGLAVQRRSLKEFPSHSADAVRVAVNSFASVAVSALDRLLQARIERSERRIREIQLWAGLGAILVVYLFCGFYVSVASPVQAIVGVLRAVAGGDLSRRVKVRTRDELSYVATVLNDTIATTEAATRQLTRQATRDPLTDLPNRTAAIERLDAAIGHARATGETVAVLFIDLDRFKAVNDTLGHEAGDVVLRTVSRRLGTVTRGADMVARLAGDEFVIICADLGDVATAISVGERVVDVVDRSIEITLDSGRHEVAVGASVGVAFVTGDTAVSADELLRDADVAMYRAKQRGRGRVEVFDENLDTELAHRAQVQHDLRRAVDSDELVVFYQPIVDTTHSVTLGFEALVRWQHPTRGTVPPDQFIPIAEESGLIVQLGARVLRDACRQAAAWQADLPPGERLRISVNISSVQFAHAAFIATVAATLAETGLDPSNLWLEITETSLPADLDAATAALRELRDLGVHLALDDFGTGYSSLAHLRTFPVEVLKIDRSFVAGLGSNPEDTAIVAMIIDLARTFGHLVIAEGVETQDQVAELNRLGCTLCQGYHLGRPAPAEVAAGHLSARKNGSVNV</sequence>
<dbReference type="FunFam" id="3.30.70.270:FF:000001">
    <property type="entry name" value="Diguanylate cyclase domain protein"/>
    <property type="match status" value="1"/>
</dbReference>
<evidence type="ECO:0000259" key="5">
    <source>
        <dbReference type="PROSITE" id="PS50885"/>
    </source>
</evidence>
<dbReference type="FunFam" id="3.20.20.450:FF:000001">
    <property type="entry name" value="Cyclic di-GMP phosphodiesterase yahA"/>
    <property type="match status" value="1"/>
</dbReference>
<dbReference type="SMART" id="SM00052">
    <property type="entry name" value="EAL"/>
    <property type="match status" value="1"/>
</dbReference>
<dbReference type="InterPro" id="IPR043128">
    <property type="entry name" value="Rev_trsase/Diguanyl_cyclase"/>
</dbReference>
<dbReference type="PROSITE" id="PS50887">
    <property type="entry name" value="GGDEF"/>
    <property type="match status" value="1"/>
</dbReference>
<keyword evidence="1 3" id="KW-0812">Transmembrane</keyword>
<accession>A0A8J3YEG3</accession>
<evidence type="ECO:0000256" key="1">
    <source>
        <dbReference type="ARBA" id="ARBA00022692"/>
    </source>
</evidence>
<feature type="transmembrane region" description="Helical" evidence="3">
    <location>
        <begin position="323"/>
        <end position="343"/>
    </location>
</feature>
<feature type="domain" description="GGDEF" evidence="6">
    <location>
        <begin position="429"/>
        <end position="567"/>
    </location>
</feature>
<reference evidence="7" key="1">
    <citation type="submission" date="2021-01" db="EMBL/GenBank/DDBJ databases">
        <title>Whole genome shotgun sequence of Virgisporangium aliadipatigenens NBRC 105644.</title>
        <authorList>
            <person name="Komaki H."/>
            <person name="Tamura T."/>
        </authorList>
    </citation>
    <scope>NUCLEOTIDE SEQUENCE</scope>
    <source>
        <strain evidence="7">NBRC 105644</strain>
    </source>
</reference>
<dbReference type="Pfam" id="PF00672">
    <property type="entry name" value="HAMP"/>
    <property type="match status" value="1"/>
</dbReference>
<dbReference type="InterPro" id="IPR000160">
    <property type="entry name" value="GGDEF_dom"/>
</dbReference>
<dbReference type="NCBIfam" id="TIGR00254">
    <property type="entry name" value="GGDEF"/>
    <property type="match status" value="1"/>
</dbReference>
<evidence type="ECO:0000313" key="7">
    <source>
        <dbReference type="EMBL" id="GIJ43624.1"/>
    </source>
</evidence>
<protein>
    <recommendedName>
        <fullName evidence="9">EAL domain-containing protein</fullName>
    </recommendedName>
</protein>
<dbReference type="Pfam" id="PF00563">
    <property type="entry name" value="EAL"/>
    <property type="match status" value="1"/>
</dbReference>
<organism evidence="7 8">
    <name type="scientific">Virgisporangium aliadipatigenens</name>
    <dbReference type="NCBI Taxonomy" id="741659"/>
    <lineage>
        <taxon>Bacteria</taxon>
        <taxon>Bacillati</taxon>
        <taxon>Actinomycetota</taxon>
        <taxon>Actinomycetes</taxon>
        <taxon>Micromonosporales</taxon>
        <taxon>Micromonosporaceae</taxon>
        <taxon>Virgisporangium</taxon>
    </lineage>
</organism>
<gene>
    <name evidence="7" type="ORF">Val02_05100</name>
</gene>
<evidence type="ECO:0000259" key="4">
    <source>
        <dbReference type="PROSITE" id="PS50883"/>
    </source>
</evidence>
<evidence type="ECO:0000256" key="3">
    <source>
        <dbReference type="SAM" id="Phobius"/>
    </source>
</evidence>
<dbReference type="PANTHER" id="PTHR44757">
    <property type="entry name" value="DIGUANYLATE CYCLASE DGCP"/>
    <property type="match status" value="1"/>
</dbReference>
<evidence type="ECO:0000313" key="8">
    <source>
        <dbReference type="Proteomes" id="UP000619260"/>
    </source>
</evidence>
<name>A0A8J3YEG3_9ACTN</name>
<evidence type="ECO:0000259" key="6">
    <source>
        <dbReference type="PROSITE" id="PS50887"/>
    </source>
</evidence>
<dbReference type="SMART" id="SM00267">
    <property type="entry name" value="GGDEF"/>
    <property type="match status" value="1"/>
</dbReference>
<dbReference type="Pfam" id="PF00990">
    <property type="entry name" value="GGDEF"/>
    <property type="match status" value="1"/>
</dbReference>
<dbReference type="Proteomes" id="UP000619260">
    <property type="component" value="Unassembled WGS sequence"/>
</dbReference>
<dbReference type="InterPro" id="IPR052155">
    <property type="entry name" value="Biofilm_reg_signaling"/>
</dbReference>
<dbReference type="Gene3D" id="3.30.70.270">
    <property type="match status" value="1"/>
</dbReference>
<dbReference type="RefSeq" id="WP_203897181.1">
    <property type="nucleotide sequence ID" value="NZ_BOPF01000002.1"/>
</dbReference>
<dbReference type="CDD" id="cd06225">
    <property type="entry name" value="HAMP"/>
    <property type="match status" value="1"/>
</dbReference>
<dbReference type="PROSITE" id="PS50885">
    <property type="entry name" value="HAMP"/>
    <property type="match status" value="1"/>
</dbReference>
<dbReference type="SMART" id="SM00304">
    <property type="entry name" value="HAMP"/>
    <property type="match status" value="2"/>
</dbReference>
<evidence type="ECO:0008006" key="9">
    <source>
        <dbReference type="Google" id="ProtNLM"/>
    </source>
</evidence>
<keyword evidence="2 3" id="KW-1133">Transmembrane helix</keyword>
<feature type="transmembrane region" description="Helical" evidence="3">
    <location>
        <begin position="28"/>
        <end position="48"/>
    </location>
</feature>
<proteinExistence type="predicted"/>
<dbReference type="PANTHER" id="PTHR44757:SF2">
    <property type="entry name" value="BIOFILM ARCHITECTURE MAINTENANCE PROTEIN MBAA"/>
    <property type="match status" value="1"/>
</dbReference>
<keyword evidence="3" id="KW-0472">Membrane</keyword>
<dbReference type="AlphaFoldDB" id="A0A8J3YEG3"/>
<dbReference type="Gene3D" id="6.10.340.10">
    <property type="match status" value="1"/>
</dbReference>
<dbReference type="SUPFAM" id="SSF55073">
    <property type="entry name" value="Nucleotide cyclase"/>
    <property type="match status" value="1"/>
</dbReference>
<evidence type="ECO:0000256" key="2">
    <source>
        <dbReference type="ARBA" id="ARBA00022989"/>
    </source>
</evidence>
<keyword evidence="8" id="KW-1185">Reference proteome</keyword>
<dbReference type="Gene3D" id="3.20.20.450">
    <property type="entry name" value="EAL domain"/>
    <property type="match status" value="1"/>
</dbReference>
<dbReference type="CDD" id="cd01949">
    <property type="entry name" value="GGDEF"/>
    <property type="match status" value="1"/>
</dbReference>
<dbReference type="InterPro" id="IPR003660">
    <property type="entry name" value="HAMP_dom"/>
</dbReference>
<dbReference type="GO" id="GO:0007165">
    <property type="term" value="P:signal transduction"/>
    <property type="evidence" value="ECO:0007669"/>
    <property type="project" value="InterPro"/>
</dbReference>
<dbReference type="SUPFAM" id="SSF141868">
    <property type="entry name" value="EAL domain-like"/>
    <property type="match status" value="1"/>
</dbReference>
<feature type="domain" description="HAMP" evidence="5">
    <location>
        <begin position="341"/>
        <end position="393"/>
    </location>
</feature>
<dbReference type="EMBL" id="BOPF01000002">
    <property type="protein sequence ID" value="GIJ43624.1"/>
    <property type="molecule type" value="Genomic_DNA"/>
</dbReference>
<dbReference type="CDD" id="cd01948">
    <property type="entry name" value="EAL"/>
    <property type="match status" value="1"/>
</dbReference>
<feature type="domain" description="EAL" evidence="4">
    <location>
        <begin position="576"/>
        <end position="832"/>
    </location>
</feature>
<dbReference type="InterPro" id="IPR029787">
    <property type="entry name" value="Nucleotide_cyclase"/>
</dbReference>
<dbReference type="InterPro" id="IPR001633">
    <property type="entry name" value="EAL_dom"/>
</dbReference>
<dbReference type="PROSITE" id="PS50883">
    <property type="entry name" value="EAL"/>
    <property type="match status" value="1"/>
</dbReference>
<dbReference type="InterPro" id="IPR035919">
    <property type="entry name" value="EAL_sf"/>
</dbReference>